<gene>
    <name evidence="1" type="ORF">RPERSI_LOCUS36708</name>
</gene>
<comment type="caution">
    <text evidence="1">The sequence shown here is derived from an EMBL/GenBank/DDBJ whole genome shotgun (WGS) entry which is preliminary data.</text>
</comment>
<keyword evidence="2" id="KW-1185">Reference proteome</keyword>
<feature type="non-terminal residue" evidence="1">
    <location>
        <position position="1"/>
    </location>
</feature>
<dbReference type="Proteomes" id="UP000789920">
    <property type="component" value="Unassembled WGS sequence"/>
</dbReference>
<reference evidence="1" key="1">
    <citation type="submission" date="2021-06" db="EMBL/GenBank/DDBJ databases">
        <authorList>
            <person name="Kallberg Y."/>
            <person name="Tangrot J."/>
            <person name="Rosling A."/>
        </authorList>
    </citation>
    <scope>NUCLEOTIDE SEQUENCE</scope>
    <source>
        <strain evidence="1">MA461A</strain>
    </source>
</reference>
<proteinExistence type="predicted"/>
<dbReference type="EMBL" id="CAJVQC010177714">
    <property type="protein sequence ID" value="CAG8851724.1"/>
    <property type="molecule type" value="Genomic_DNA"/>
</dbReference>
<name>A0ACA9SZT9_9GLOM</name>
<feature type="non-terminal residue" evidence="1">
    <location>
        <position position="70"/>
    </location>
</feature>
<organism evidence="1 2">
    <name type="scientific">Racocetra persica</name>
    <dbReference type="NCBI Taxonomy" id="160502"/>
    <lineage>
        <taxon>Eukaryota</taxon>
        <taxon>Fungi</taxon>
        <taxon>Fungi incertae sedis</taxon>
        <taxon>Mucoromycota</taxon>
        <taxon>Glomeromycotina</taxon>
        <taxon>Glomeromycetes</taxon>
        <taxon>Diversisporales</taxon>
        <taxon>Gigasporaceae</taxon>
        <taxon>Racocetra</taxon>
    </lineage>
</organism>
<accession>A0ACA9SZT9</accession>
<evidence type="ECO:0000313" key="2">
    <source>
        <dbReference type="Proteomes" id="UP000789920"/>
    </source>
</evidence>
<sequence length="70" mass="8035">FSLWVYEFNPLKERIHLALAVLSPKRQLQGKDLVYQFELAIDAYANDSEVGNTIVIFIGNIGNLHEFKVK</sequence>
<evidence type="ECO:0000313" key="1">
    <source>
        <dbReference type="EMBL" id="CAG8851724.1"/>
    </source>
</evidence>
<protein>
    <submittedName>
        <fullName evidence="1">17255_t:CDS:1</fullName>
    </submittedName>
</protein>